<evidence type="ECO:0008006" key="5">
    <source>
        <dbReference type="Google" id="ProtNLM"/>
    </source>
</evidence>
<proteinExistence type="predicted"/>
<dbReference type="AlphaFoldDB" id="A0AA88ZRU0"/>
<feature type="compositionally biased region" description="Basic and acidic residues" evidence="1">
    <location>
        <begin position="55"/>
        <end position="66"/>
    </location>
</feature>
<organism evidence="3 4">
    <name type="scientific">Clostridium novyi A str. 4570</name>
    <dbReference type="NCBI Taxonomy" id="1444290"/>
    <lineage>
        <taxon>Bacteria</taxon>
        <taxon>Bacillati</taxon>
        <taxon>Bacillota</taxon>
        <taxon>Clostridia</taxon>
        <taxon>Eubacteriales</taxon>
        <taxon>Clostridiaceae</taxon>
        <taxon>Clostridium</taxon>
    </lineage>
</organism>
<dbReference type="Proteomes" id="UP000030016">
    <property type="component" value="Unassembled WGS sequence"/>
</dbReference>
<keyword evidence="2" id="KW-0472">Membrane</keyword>
<evidence type="ECO:0000256" key="1">
    <source>
        <dbReference type="SAM" id="MobiDB-lite"/>
    </source>
</evidence>
<name>A0AA88ZRU0_CLONO</name>
<protein>
    <recommendedName>
        <fullName evidence="5">tRNA (Guanine-N1)-methyltransferase</fullName>
    </recommendedName>
</protein>
<evidence type="ECO:0000256" key="2">
    <source>
        <dbReference type="SAM" id="Phobius"/>
    </source>
</evidence>
<reference evidence="3 4" key="1">
    <citation type="submission" date="2014-01" db="EMBL/GenBank/DDBJ databases">
        <title>Plasmidome dynamics in the species complex Clostridium novyi sensu lato converts strains of independent lineages into distinctly different pathogens.</title>
        <authorList>
            <person name="Skarin H."/>
            <person name="Segerman B."/>
        </authorList>
    </citation>
    <scope>NUCLEOTIDE SEQUENCE [LARGE SCALE GENOMIC DNA]</scope>
    <source>
        <strain evidence="3 4">4570</strain>
    </source>
</reference>
<feature type="transmembrane region" description="Helical" evidence="2">
    <location>
        <begin position="20"/>
        <end position="41"/>
    </location>
</feature>
<comment type="caution">
    <text evidence="3">The sequence shown here is derived from an EMBL/GenBank/DDBJ whole genome shotgun (WGS) entry which is preliminary data.</text>
</comment>
<keyword evidence="2" id="KW-0812">Transmembrane</keyword>
<evidence type="ECO:0000313" key="4">
    <source>
        <dbReference type="Proteomes" id="UP000030016"/>
    </source>
</evidence>
<accession>A0AA88ZRU0</accession>
<dbReference type="RefSeq" id="WP_039250015.1">
    <property type="nucleotide sequence ID" value="NZ_JDRX01000015.1"/>
</dbReference>
<feature type="region of interest" description="Disordered" evidence="1">
    <location>
        <begin position="49"/>
        <end position="87"/>
    </location>
</feature>
<evidence type="ECO:0000313" key="3">
    <source>
        <dbReference type="EMBL" id="KGN02024.1"/>
    </source>
</evidence>
<dbReference type="EMBL" id="JDRX01000015">
    <property type="protein sequence ID" value="KGN02024.1"/>
    <property type="molecule type" value="Genomic_DNA"/>
</dbReference>
<gene>
    <name evidence="3" type="ORF">Z969_07370</name>
</gene>
<keyword evidence="2" id="KW-1133">Transmembrane helix</keyword>
<sequence>MPKPSIFSNNYDKQMKRRKITIIMVVVAIIIVLGFIISGILRKVDSKNKSSNKQVETKVETKEVKKANNKSSVASHEEENKNNSKNYNAKLSNGMEIKLIYNVVNNEKEYIKVEPDNIKYTISPSKKNICLVENETQNMILFDINGSGKDITKKEYVSSNGQSFAKDNILKSNPNYIWCENPIFLNDDNIIYISQLPWFNKADTKYVWKYTISSNNHINNFDSVGEISGKDIQYGNLTQDGLKITVDGVEKNLTIPK</sequence>